<evidence type="ECO:0000313" key="13">
    <source>
        <dbReference type="EMBL" id="EAU91632.1"/>
    </source>
</evidence>
<dbReference type="PROSITE" id="PS00659">
    <property type="entry name" value="GLYCOSYL_HYDROL_F5"/>
    <property type="match status" value="1"/>
</dbReference>
<comment type="similarity">
    <text evidence="3 9">Belongs to the glycosyl hydrolase 5 (cellulase A) family.</text>
</comment>
<dbReference type="InterPro" id="IPR045053">
    <property type="entry name" value="MAN-like"/>
</dbReference>
<feature type="signal peptide" evidence="11">
    <location>
        <begin position="1"/>
        <end position="19"/>
    </location>
</feature>
<comment type="catalytic activity">
    <reaction evidence="1">
        <text>Random hydrolysis of (1-&gt;4)-beta-D-mannosidic linkages in mannans, galactomannans and glucomannans.</text>
        <dbReference type="EC" id="3.2.1.78"/>
    </reaction>
</comment>
<dbReference type="InterPro" id="IPR001547">
    <property type="entry name" value="Glyco_hydro_5"/>
</dbReference>
<proteinExistence type="inferred from homology"/>
<accession>A8N5K9</accession>
<dbReference type="GO" id="GO:0046355">
    <property type="term" value="P:mannan catabolic process"/>
    <property type="evidence" value="ECO:0007669"/>
    <property type="project" value="UniProtKB-ARBA"/>
</dbReference>
<dbReference type="SMART" id="SM00236">
    <property type="entry name" value="fCBD"/>
    <property type="match status" value="1"/>
</dbReference>
<dbReference type="EC" id="3.2.1.78" evidence="4"/>
<dbReference type="SMR" id="A8N5K9"/>
<evidence type="ECO:0000256" key="2">
    <source>
        <dbReference type="ARBA" id="ARBA00004613"/>
    </source>
</evidence>
<protein>
    <recommendedName>
        <fullName evidence="4">mannan endo-1,4-beta-mannosidase</fullName>
        <ecNumber evidence="4">3.2.1.78</ecNumber>
    </recommendedName>
</protein>
<evidence type="ECO:0000256" key="9">
    <source>
        <dbReference type="RuleBase" id="RU361153"/>
    </source>
</evidence>
<dbReference type="OrthoDB" id="406631at2759"/>
<comment type="caution">
    <text evidence="13">The sequence shown here is derived from an EMBL/GenBank/DDBJ whole genome shotgun (WGS) entry which is preliminary data.</text>
</comment>
<feature type="domain" description="CBM1" evidence="12">
    <location>
        <begin position="20"/>
        <end position="56"/>
    </location>
</feature>
<dbReference type="RefSeq" id="XP_001830154.1">
    <property type="nucleotide sequence ID" value="XM_001830102.1"/>
</dbReference>
<feature type="chain" id="PRO_5002727061" description="mannan endo-1,4-beta-mannosidase" evidence="11">
    <location>
        <begin position="20"/>
        <end position="443"/>
    </location>
</feature>
<evidence type="ECO:0000256" key="6">
    <source>
        <dbReference type="ARBA" id="ARBA00022729"/>
    </source>
</evidence>
<name>A8N5K9_COPC7</name>
<dbReference type="InParanoid" id="A8N5K9"/>
<dbReference type="Pfam" id="PF00734">
    <property type="entry name" value="CBM_1"/>
    <property type="match status" value="1"/>
</dbReference>
<evidence type="ECO:0000256" key="4">
    <source>
        <dbReference type="ARBA" id="ARBA00012706"/>
    </source>
</evidence>
<dbReference type="GeneID" id="6006593"/>
<dbReference type="GO" id="GO:0016985">
    <property type="term" value="F:mannan endo-1,4-beta-mannosidase activity"/>
    <property type="evidence" value="ECO:0007669"/>
    <property type="project" value="UniProtKB-EC"/>
</dbReference>
<evidence type="ECO:0000313" key="14">
    <source>
        <dbReference type="Proteomes" id="UP000001861"/>
    </source>
</evidence>
<organism evidence="13 14">
    <name type="scientific">Coprinopsis cinerea (strain Okayama-7 / 130 / ATCC MYA-4618 / FGSC 9003)</name>
    <name type="common">Inky cap fungus</name>
    <name type="synonym">Hormographiella aspergillata</name>
    <dbReference type="NCBI Taxonomy" id="240176"/>
    <lineage>
        <taxon>Eukaryota</taxon>
        <taxon>Fungi</taxon>
        <taxon>Dikarya</taxon>
        <taxon>Basidiomycota</taxon>
        <taxon>Agaricomycotina</taxon>
        <taxon>Agaricomycetes</taxon>
        <taxon>Agaricomycetidae</taxon>
        <taxon>Agaricales</taxon>
        <taxon>Agaricineae</taxon>
        <taxon>Psathyrellaceae</taxon>
        <taxon>Coprinopsis</taxon>
    </lineage>
</organism>
<dbReference type="PROSITE" id="PS51164">
    <property type="entry name" value="CBM1_2"/>
    <property type="match status" value="1"/>
</dbReference>
<evidence type="ECO:0000256" key="11">
    <source>
        <dbReference type="SAM" id="SignalP"/>
    </source>
</evidence>
<dbReference type="EMBL" id="AACS02000003">
    <property type="protein sequence ID" value="EAU91632.1"/>
    <property type="molecule type" value="Genomic_DNA"/>
</dbReference>
<dbReference type="VEuPathDB" id="FungiDB:CC1G_09314"/>
<evidence type="ECO:0000256" key="7">
    <source>
        <dbReference type="ARBA" id="ARBA00022801"/>
    </source>
</evidence>
<dbReference type="STRING" id="240176.A8N5K9"/>
<dbReference type="InterPro" id="IPR035971">
    <property type="entry name" value="CBD_sf"/>
</dbReference>
<sequence>MKLSAGLVSLAIAVTSASAQAVGPWGQCGGSGWSGATTCESGYTCQKHNEWYSQCVPGTSSAPPPPVTPQPSTTAAPPVVTPPPPTSATGFVKTNGTRFVLDGKPYTVVGSNSYWVGLSGHSRDNMNRAFADIAAAGGTTVRTWGFNEVTAYGGIPYYQIWNGRTPSVNTGANGLQNFDQVIAAAKANGIKLIVALTNNWSDYGGMDVYVRQILNSNNHDLFYTDPDVKAAFKNYIRAFVGRYVNETGILGWELANEPRCRGSTGTTSGRCTPATITAWAREMSAFIKSIDPNHLVALGDEGFYNQPGHPVYPYQGGEGIDFDVNLQIDTLDFGTVHAYPEHWGQQGNEVGFGNDWIKDHAESQKRYGKPVILEEYGVTTNKPAVYTEWLRTIQTSGLAGDLYWQAGSRLPTGSTHDDGFTVYPDQPAYQLLRSHAAAMKARG</sequence>
<dbReference type="Gene3D" id="3.20.20.80">
    <property type="entry name" value="Glycosidases"/>
    <property type="match status" value="1"/>
</dbReference>
<gene>
    <name evidence="13" type="ORF">CC1G_09314</name>
</gene>
<keyword evidence="6 11" id="KW-0732">Signal</keyword>
<evidence type="ECO:0000256" key="8">
    <source>
        <dbReference type="ARBA" id="ARBA00023295"/>
    </source>
</evidence>
<dbReference type="PANTHER" id="PTHR31451">
    <property type="match status" value="1"/>
</dbReference>
<dbReference type="PANTHER" id="PTHR31451:SF39">
    <property type="entry name" value="MANNAN ENDO-1,4-BETA-MANNOSIDASE 1"/>
    <property type="match status" value="1"/>
</dbReference>
<dbReference type="SUPFAM" id="SSF57180">
    <property type="entry name" value="Cellulose-binding domain"/>
    <property type="match status" value="1"/>
</dbReference>
<evidence type="ECO:0000256" key="1">
    <source>
        <dbReference type="ARBA" id="ARBA00001678"/>
    </source>
</evidence>
<reference evidence="13 14" key="1">
    <citation type="journal article" date="2010" name="Proc. Natl. Acad. Sci. U.S.A.">
        <title>Insights into evolution of multicellular fungi from the assembled chromosomes of the mushroom Coprinopsis cinerea (Coprinus cinereus).</title>
        <authorList>
            <person name="Stajich J.E."/>
            <person name="Wilke S.K."/>
            <person name="Ahren D."/>
            <person name="Au C.H."/>
            <person name="Birren B.W."/>
            <person name="Borodovsky M."/>
            <person name="Burns C."/>
            <person name="Canback B."/>
            <person name="Casselton L.A."/>
            <person name="Cheng C.K."/>
            <person name="Deng J."/>
            <person name="Dietrich F.S."/>
            <person name="Fargo D.C."/>
            <person name="Farman M.L."/>
            <person name="Gathman A.C."/>
            <person name="Goldberg J."/>
            <person name="Guigo R."/>
            <person name="Hoegger P.J."/>
            <person name="Hooker J.B."/>
            <person name="Huggins A."/>
            <person name="James T.Y."/>
            <person name="Kamada T."/>
            <person name="Kilaru S."/>
            <person name="Kodira C."/>
            <person name="Kues U."/>
            <person name="Kupfer D."/>
            <person name="Kwan H.S."/>
            <person name="Lomsadze A."/>
            <person name="Li W."/>
            <person name="Lilly W.W."/>
            <person name="Ma L.J."/>
            <person name="Mackey A.J."/>
            <person name="Manning G."/>
            <person name="Martin F."/>
            <person name="Muraguchi H."/>
            <person name="Natvig D.O."/>
            <person name="Palmerini H."/>
            <person name="Ramesh M.A."/>
            <person name="Rehmeyer C.J."/>
            <person name="Roe B.A."/>
            <person name="Shenoy N."/>
            <person name="Stanke M."/>
            <person name="Ter-Hovhannisyan V."/>
            <person name="Tunlid A."/>
            <person name="Velagapudi R."/>
            <person name="Vision T.J."/>
            <person name="Zeng Q."/>
            <person name="Zolan M.E."/>
            <person name="Pukkila P.J."/>
        </authorList>
    </citation>
    <scope>NUCLEOTIDE SEQUENCE [LARGE SCALE GENOMIC DNA]</scope>
    <source>
        <strain evidence="14">Okayama-7 / 130 / ATCC MYA-4618 / FGSC 9003</strain>
    </source>
</reference>
<dbReference type="KEGG" id="cci:CC1G_09314"/>
<dbReference type="Proteomes" id="UP000001861">
    <property type="component" value="Unassembled WGS sequence"/>
</dbReference>
<keyword evidence="14" id="KW-1185">Reference proteome</keyword>
<dbReference type="Pfam" id="PF00150">
    <property type="entry name" value="Cellulase"/>
    <property type="match status" value="1"/>
</dbReference>
<evidence type="ECO:0000256" key="3">
    <source>
        <dbReference type="ARBA" id="ARBA00005641"/>
    </source>
</evidence>
<keyword evidence="8 9" id="KW-0326">Glycosidase</keyword>
<dbReference type="PROSITE" id="PS00562">
    <property type="entry name" value="CBM1_1"/>
    <property type="match status" value="1"/>
</dbReference>
<evidence type="ECO:0000259" key="12">
    <source>
        <dbReference type="PROSITE" id="PS51164"/>
    </source>
</evidence>
<evidence type="ECO:0000256" key="5">
    <source>
        <dbReference type="ARBA" id="ARBA00022525"/>
    </source>
</evidence>
<dbReference type="SUPFAM" id="SSF51445">
    <property type="entry name" value="(Trans)glycosidases"/>
    <property type="match status" value="1"/>
</dbReference>
<dbReference type="OMA" id="MNLGIDT"/>
<keyword evidence="5" id="KW-0964">Secreted</keyword>
<keyword evidence="7 9" id="KW-0378">Hydrolase</keyword>
<dbReference type="GO" id="GO:0030248">
    <property type="term" value="F:cellulose binding"/>
    <property type="evidence" value="ECO:0007669"/>
    <property type="project" value="InterPro"/>
</dbReference>
<feature type="region of interest" description="Disordered" evidence="10">
    <location>
        <begin position="59"/>
        <end position="91"/>
    </location>
</feature>
<dbReference type="AlphaFoldDB" id="A8N5K9"/>
<evidence type="ECO:0000256" key="10">
    <source>
        <dbReference type="SAM" id="MobiDB-lite"/>
    </source>
</evidence>
<dbReference type="InterPro" id="IPR000254">
    <property type="entry name" value="CBD"/>
</dbReference>
<dbReference type="GO" id="GO:0005576">
    <property type="term" value="C:extracellular region"/>
    <property type="evidence" value="ECO:0007669"/>
    <property type="project" value="UniProtKB-SubCell"/>
</dbReference>
<dbReference type="InterPro" id="IPR017853">
    <property type="entry name" value="GH"/>
</dbReference>
<comment type="subcellular location">
    <subcellularLocation>
        <location evidence="2">Secreted</location>
    </subcellularLocation>
</comment>
<dbReference type="eggNOG" id="ENOG502QS4Q">
    <property type="taxonomic scope" value="Eukaryota"/>
</dbReference>
<dbReference type="InterPro" id="IPR018087">
    <property type="entry name" value="Glyco_hydro_5_CS"/>
</dbReference>